<dbReference type="Proteomes" id="UP001630127">
    <property type="component" value="Unassembled WGS sequence"/>
</dbReference>
<sequence>MPPLAKTVAIELDLNESITAAKEHPYIPLDNEFFHKMDWFDEFIKESQGMENYKGKLINDPRVAIRLFGASLERNALKWFLKLDFKRLRRWADLTNAFVKQHESNRDLVS</sequence>
<dbReference type="AlphaFoldDB" id="A0ABD2ZC34"/>
<reference evidence="1 2" key="1">
    <citation type="submission" date="2024-11" db="EMBL/GenBank/DDBJ databases">
        <title>A near-complete genome assembly of Cinchona calisaya.</title>
        <authorList>
            <person name="Lian D.C."/>
            <person name="Zhao X.W."/>
            <person name="Wei L."/>
        </authorList>
    </citation>
    <scope>NUCLEOTIDE SEQUENCE [LARGE SCALE GENOMIC DNA]</scope>
    <source>
        <tissue evidence="1">Nenye</tissue>
    </source>
</reference>
<evidence type="ECO:0000313" key="2">
    <source>
        <dbReference type="Proteomes" id="UP001630127"/>
    </source>
</evidence>
<evidence type="ECO:0008006" key="3">
    <source>
        <dbReference type="Google" id="ProtNLM"/>
    </source>
</evidence>
<name>A0ABD2ZC34_9GENT</name>
<keyword evidence="2" id="KW-1185">Reference proteome</keyword>
<comment type="caution">
    <text evidence="1">The sequence shown here is derived from an EMBL/GenBank/DDBJ whole genome shotgun (WGS) entry which is preliminary data.</text>
</comment>
<proteinExistence type="predicted"/>
<gene>
    <name evidence="1" type="ORF">ACH5RR_023551</name>
</gene>
<dbReference type="EMBL" id="JBJUIK010000010">
    <property type="protein sequence ID" value="KAL3516649.1"/>
    <property type="molecule type" value="Genomic_DNA"/>
</dbReference>
<organism evidence="1 2">
    <name type="scientific">Cinchona calisaya</name>
    <dbReference type="NCBI Taxonomy" id="153742"/>
    <lineage>
        <taxon>Eukaryota</taxon>
        <taxon>Viridiplantae</taxon>
        <taxon>Streptophyta</taxon>
        <taxon>Embryophyta</taxon>
        <taxon>Tracheophyta</taxon>
        <taxon>Spermatophyta</taxon>
        <taxon>Magnoliopsida</taxon>
        <taxon>eudicotyledons</taxon>
        <taxon>Gunneridae</taxon>
        <taxon>Pentapetalae</taxon>
        <taxon>asterids</taxon>
        <taxon>lamiids</taxon>
        <taxon>Gentianales</taxon>
        <taxon>Rubiaceae</taxon>
        <taxon>Cinchonoideae</taxon>
        <taxon>Cinchoneae</taxon>
        <taxon>Cinchona</taxon>
    </lineage>
</organism>
<accession>A0ABD2ZC34</accession>
<evidence type="ECO:0000313" key="1">
    <source>
        <dbReference type="EMBL" id="KAL3516649.1"/>
    </source>
</evidence>
<protein>
    <recommendedName>
        <fullName evidence="3">Retrotransposon gag domain-containing protein</fullName>
    </recommendedName>
</protein>